<feature type="domain" description="Helicase ATP-binding" evidence="5">
    <location>
        <begin position="1"/>
        <end position="73"/>
    </location>
</feature>
<dbReference type="InterPro" id="IPR000629">
    <property type="entry name" value="RNA-helicase_DEAD-box_CS"/>
</dbReference>
<organism evidence="6 7">
    <name type="scientific">Vreelandella sulfidaeris</name>
    <dbReference type="NCBI Taxonomy" id="115553"/>
    <lineage>
        <taxon>Bacteria</taxon>
        <taxon>Pseudomonadati</taxon>
        <taxon>Pseudomonadota</taxon>
        <taxon>Gammaproteobacteria</taxon>
        <taxon>Oceanospirillales</taxon>
        <taxon>Halomonadaceae</taxon>
        <taxon>Vreelandella</taxon>
    </lineage>
</organism>
<dbReference type="GO" id="GO:0003724">
    <property type="term" value="F:RNA helicase activity"/>
    <property type="evidence" value="ECO:0007669"/>
    <property type="project" value="TreeGrafter"/>
</dbReference>
<dbReference type="InterPro" id="IPR050079">
    <property type="entry name" value="DEAD_box_RNA_helicase"/>
</dbReference>
<keyword evidence="1" id="KW-0547">Nucleotide-binding</keyword>
<dbReference type="InterPro" id="IPR014001">
    <property type="entry name" value="Helicase_ATP-bd"/>
</dbReference>
<reference evidence="6 7" key="1">
    <citation type="journal article" date="2019" name="Microbiol. Resour. Announc.">
        <title>Complete Genome Sequence of Halomonas sulfidaeris Strain Esulfide1 Isolated from a Metal Sulfide Rock at a Depth of 2,200 Meters, Obtained Using Nanopore Sequencing.</title>
        <authorList>
            <person name="Saito M."/>
            <person name="Nishigata A."/>
            <person name="Galipon J."/>
            <person name="Arakawa K."/>
        </authorList>
    </citation>
    <scope>NUCLEOTIDE SEQUENCE [LARGE SCALE GENOMIC DNA]</scope>
    <source>
        <strain evidence="6 7">ATCC BAA-803</strain>
    </source>
</reference>
<dbReference type="PANTHER" id="PTHR47959">
    <property type="entry name" value="ATP-DEPENDENT RNA HELICASE RHLE-RELATED"/>
    <property type="match status" value="1"/>
</dbReference>
<dbReference type="Proteomes" id="UP000320231">
    <property type="component" value="Chromosome"/>
</dbReference>
<dbReference type="AlphaFoldDB" id="A0A455UHY7"/>
<keyword evidence="2" id="KW-0378">Hydrolase</keyword>
<evidence type="ECO:0000313" key="7">
    <source>
        <dbReference type="Proteomes" id="UP000320231"/>
    </source>
</evidence>
<dbReference type="EMBL" id="AP019514">
    <property type="protein sequence ID" value="BBI62574.1"/>
    <property type="molecule type" value="Genomic_DNA"/>
</dbReference>
<dbReference type="KEGG" id="hsr:HSBAA_38800"/>
<dbReference type="SUPFAM" id="SSF52540">
    <property type="entry name" value="P-loop containing nucleoside triphosphate hydrolases"/>
    <property type="match status" value="1"/>
</dbReference>
<evidence type="ECO:0000256" key="2">
    <source>
        <dbReference type="ARBA" id="ARBA00022801"/>
    </source>
</evidence>
<gene>
    <name evidence="6" type="ORF">HSBAA_38800</name>
</gene>
<name>A0A455UHY7_9GAMM</name>
<evidence type="ECO:0000259" key="5">
    <source>
        <dbReference type="PROSITE" id="PS51192"/>
    </source>
</evidence>
<dbReference type="InterPro" id="IPR027417">
    <property type="entry name" value="P-loop_NTPase"/>
</dbReference>
<proteinExistence type="predicted"/>
<keyword evidence="4" id="KW-0067">ATP-binding</keyword>
<dbReference type="PROSITE" id="PS51192">
    <property type="entry name" value="HELICASE_ATP_BIND_1"/>
    <property type="match status" value="1"/>
</dbReference>
<evidence type="ECO:0000256" key="1">
    <source>
        <dbReference type="ARBA" id="ARBA00022741"/>
    </source>
</evidence>
<dbReference type="GO" id="GO:0005524">
    <property type="term" value="F:ATP binding"/>
    <property type="evidence" value="ECO:0007669"/>
    <property type="project" value="UniProtKB-KW"/>
</dbReference>
<keyword evidence="3" id="KW-0347">Helicase</keyword>
<dbReference type="Gene3D" id="3.40.50.300">
    <property type="entry name" value="P-loop containing nucleotide triphosphate hydrolases"/>
    <property type="match status" value="1"/>
</dbReference>
<dbReference type="GO" id="GO:0016787">
    <property type="term" value="F:hydrolase activity"/>
    <property type="evidence" value="ECO:0007669"/>
    <property type="project" value="UniProtKB-KW"/>
</dbReference>
<dbReference type="GO" id="GO:0005829">
    <property type="term" value="C:cytosol"/>
    <property type="evidence" value="ECO:0007669"/>
    <property type="project" value="TreeGrafter"/>
</dbReference>
<evidence type="ECO:0000256" key="4">
    <source>
        <dbReference type="ARBA" id="ARBA00022840"/>
    </source>
</evidence>
<dbReference type="PROSITE" id="PS00039">
    <property type="entry name" value="DEAD_ATP_HELICASE"/>
    <property type="match status" value="1"/>
</dbReference>
<evidence type="ECO:0000313" key="6">
    <source>
        <dbReference type="EMBL" id="BBI62574.1"/>
    </source>
</evidence>
<dbReference type="PANTHER" id="PTHR47959:SF11">
    <property type="entry name" value="ATP-DEPENDENT RNA HELICASE DEAD BOX FAMILY"/>
    <property type="match status" value="1"/>
</dbReference>
<sequence>MLDLAHQRALHFDELKVMVLDEADRMVDMGFADDIHKIIERLPANRQNLLFSATITDDVRALAYDFSDRQMTDLAAEISISPNVRAAANVKQWLITVDKDTKSALLSHLINEQQWDQALIFTGEKTQCSQAGCSTGKTRHHSGLYPWR</sequence>
<protein>
    <recommendedName>
        <fullName evidence="5">Helicase ATP-binding domain-containing protein</fullName>
    </recommendedName>
</protein>
<dbReference type="Pfam" id="PF00270">
    <property type="entry name" value="DEAD"/>
    <property type="match status" value="1"/>
</dbReference>
<accession>A0A455UHY7</accession>
<dbReference type="InterPro" id="IPR011545">
    <property type="entry name" value="DEAD/DEAH_box_helicase_dom"/>
</dbReference>
<dbReference type="GO" id="GO:0003676">
    <property type="term" value="F:nucleic acid binding"/>
    <property type="evidence" value="ECO:0007669"/>
    <property type="project" value="InterPro"/>
</dbReference>
<evidence type="ECO:0000256" key="3">
    <source>
        <dbReference type="ARBA" id="ARBA00022806"/>
    </source>
</evidence>